<dbReference type="EMBL" id="CP053708">
    <property type="protein sequence ID" value="QKE92019.1"/>
    <property type="molecule type" value="Genomic_DNA"/>
</dbReference>
<keyword evidence="2" id="KW-1185">Reference proteome</keyword>
<reference evidence="1 2" key="1">
    <citation type="journal article" date="2014" name="World J. Microbiol. Biotechnol.">
        <title>Biodiversity and physiological characteristics of Antarctic and Arctic lichens-associated bacteria.</title>
        <authorList>
            <person name="Lee Y.M."/>
            <person name="Kim E.H."/>
            <person name="Lee H.K."/>
            <person name="Hong S.G."/>
        </authorList>
    </citation>
    <scope>NUCLEOTIDE SEQUENCE [LARGE SCALE GENOMIC DNA]</scope>
    <source>
        <strain evidence="1 2">PAMC 26569</strain>
    </source>
</reference>
<sequence length="201" mass="21226">MNVLLQIRTPRPPSARRTLFLRLARTMAPLVAIGPALVLVGCGVQDPNTFAPACAQVGILAAAADYSDYGGSDGSPDLSRLVSQGSVTAVTGHCSSADEGTTLHTVVQLQLAITRGPVGSSRTVPVPYFIAVTQAGTIISKQELSALAQFPDNGDRVLVKTDATVLNFPVTRAKPGNSYKIEVGFQLTAQQLDYNRSHLPR</sequence>
<dbReference type="Proteomes" id="UP000500767">
    <property type="component" value="Chromosome"/>
</dbReference>
<evidence type="ECO:0000313" key="2">
    <source>
        <dbReference type="Proteomes" id="UP000500767"/>
    </source>
</evidence>
<organism evidence="1 2">
    <name type="scientific">Lichenicola cladoniae</name>
    <dbReference type="NCBI Taxonomy" id="1484109"/>
    <lineage>
        <taxon>Bacteria</taxon>
        <taxon>Pseudomonadati</taxon>
        <taxon>Pseudomonadota</taxon>
        <taxon>Alphaproteobacteria</taxon>
        <taxon>Acetobacterales</taxon>
        <taxon>Acetobacteraceae</taxon>
        <taxon>Lichenicola</taxon>
    </lineage>
</organism>
<dbReference type="RefSeq" id="WP_171833701.1">
    <property type="nucleotide sequence ID" value="NZ_CP053708.1"/>
</dbReference>
<dbReference type="AlphaFoldDB" id="A0A6M8HU17"/>
<evidence type="ECO:0000313" key="1">
    <source>
        <dbReference type="EMBL" id="QKE92019.1"/>
    </source>
</evidence>
<proteinExistence type="predicted"/>
<gene>
    <name evidence="1" type="ORF">HN018_20045</name>
</gene>
<dbReference type="KEGG" id="lck:HN018_20045"/>
<accession>A0A6M8HU17</accession>
<protein>
    <submittedName>
        <fullName evidence="1">Uncharacterized protein</fullName>
    </submittedName>
</protein>
<name>A0A6M8HU17_9PROT</name>